<organism evidence="1 2">
    <name type="scientific">Dentipellis fragilis</name>
    <dbReference type="NCBI Taxonomy" id="205917"/>
    <lineage>
        <taxon>Eukaryota</taxon>
        <taxon>Fungi</taxon>
        <taxon>Dikarya</taxon>
        <taxon>Basidiomycota</taxon>
        <taxon>Agaricomycotina</taxon>
        <taxon>Agaricomycetes</taxon>
        <taxon>Russulales</taxon>
        <taxon>Hericiaceae</taxon>
        <taxon>Dentipellis</taxon>
    </lineage>
</organism>
<comment type="caution">
    <text evidence="1">The sequence shown here is derived from an EMBL/GenBank/DDBJ whole genome shotgun (WGS) entry which is preliminary data.</text>
</comment>
<reference evidence="1 2" key="1">
    <citation type="submission" date="2019-02" db="EMBL/GenBank/DDBJ databases">
        <title>Genome sequencing of the rare red list fungi Dentipellis fragilis.</title>
        <authorList>
            <person name="Buettner E."/>
            <person name="Kellner H."/>
        </authorList>
    </citation>
    <scope>NUCLEOTIDE SEQUENCE [LARGE SCALE GENOMIC DNA]</scope>
    <source>
        <strain evidence="1 2">DSM 105465</strain>
    </source>
</reference>
<dbReference type="AlphaFoldDB" id="A0A4Y9XUF5"/>
<keyword evidence="2" id="KW-1185">Reference proteome</keyword>
<dbReference type="Proteomes" id="UP000298327">
    <property type="component" value="Unassembled WGS sequence"/>
</dbReference>
<gene>
    <name evidence="1" type="ORF">EVG20_g10410</name>
</gene>
<proteinExistence type="predicted"/>
<evidence type="ECO:0000313" key="2">
    <source>
        <dbReference type="Proteomes" id="UP000298327"/>
    </source>
</evidence>
<dbReference type="PANTHER" id="PTHR33266">
    <property type="entry name" value="CHROMOSOME 15, WHOLE GENOME SHOTGUN SEQUENCE"/>
    <property type="match status" value="1"/>
</dbReference>
<accession>A0A4Y9XUF5</accession>
<dbReference type="PANTHER" id="PTHR33266:SF1">
    <property type="entry name" value="F-BOX DOMAIN-CONTAINING PROTEIN"/>
    <property type="match status" value="1"/>
</dbReference>
<dbReference type="EMBL" id="SEOQ01001253">
    <property type="protein sequence ID" value="TFY52771.1"/>
    <property type="molecule type" value="Genomic_DNA"/>
</dbReference>
<dbReference type="OrthoDB" id="107110at2759"/>
<protein>
    <submittedName>
        <fullName evidence="1">Uncharacterized protein</fullName>
    </submittedName>
</protein>
<dbReference type="STRING" id="205917.A0A4Y9XUF5"/>
<sequence>MYASGPENSDGPDQAWSILLEDHPELVGRLVSCCTSKSFGKIYSLGYLRSTISEHSEISLDEWRDDQTPYNVKCWNREFRGDSADLLYKILKSYSEEPSASARFAFFVQSSGTGKSLSDSSSEAYPPLEDEEFLGWIMKVLSQADRRKRYHAFLVGLLVITKGRLVEIQKANPEVMETASEIERAPSQYSLPAAAEDLWAFLDPTKLCKGPLFVISFDGASSLTQPIRGEFDSRFPELCDALRSLARFPFFSVFLSTDPNIPPSCPFPPITETGFDEFADRAADDGSWSLQRLASTYQITHLGRSLFPTRYDNIDSLYRRDVVGLACDKLLASSFLPSRRELTDMQKLACLSVRLCLEFRAARWEARDKERKLVEHHMRICLSASARLEDMVTITPSEPLLAEAARLCMPRRDAPGALLQHIDESYVCAGERGELVASLLVLSARDAAVQVRTQHLPPLPGRGATITTTIANGTKGPPLSAQYPAKYRTPEDRTRPLGEAFEGAAVWFNHFVRVGDMGVVDQAYLWMYLLRGAALVCPNNQRGVDLIIPVLFHNALRRENISSILIQVKNDPSFTDAVRPNLFDLMDPFDVGVFPRDIDIGIGSAERLPVIRMVFALASETPLVSSHDEPVEDTDEGEGEDAGKAASTAYDIWCAGVTDKTFKVVPEGEAYKYQTLVPRAGNSRKLWATTASLVDHQPPHPHGTTAASRPQHGRRLAVNVERFTFAVLLSICNKIVTKDEHRGLGWSWPAVKSFSMPDIQDLLSRSKSSRNARTSMGKKYVNDLVATVFIIPRHIAKKSQSITVKRPLLLLIFSDGPPYAAGTLVLDADGYGHTLAHQLLYPGMHQSDIRCLAFYLCGQDVGQNLIVTGINHGRIESPAAVLGLFLGDVEGRRFWRKTGKDSRSSDLQVSRGQHPWRQASIDVVYLDRQSLDTTSSLDNYFSNDRIEKPLDRVVLRTVGDHLLGDCEFDLELVNSLRAAVLADHCLQVLLVESGSRVEPCYRCLFMDLDRARMTDKGRFERAPTYVMEEIQRLQTTYTEITVTLEGALSETVVQFMAIELLNAGVNSVPGVVYQPHHSLESILYVLGYVVMTRTNRRLAENSCLTVDQRDLWLDTVAQAFGYTHFDDIDSSHVDDIRNSRKGLNLLMFHHEARVGRHIKVILESLISQPMRDLLNSARALVASQTAFWILGGERTPMTYDKVLSILDHTISAMQ</sequence>
<name>A0A4Y9XUF5_9AGAM</name>
<evidence type="ECO:0000313" key="1">
    <source>
        <dbReference type="EMBL" id="TFY52771.1"/>
    </source>
</evidence>